<keyword evidence="7" id="KW-1185">Reference proteome</keyword>
<dbReference type="GO" id="GO:0003700">
    <property type="term" value="F:DNA-binding transcription factor activity"/>
    <property type="evidence" value="ECO:0007669"/>
    <property type="project" value="TreeGrafter"/>
</dbReference>
<dbReference type="RefSeq" id="WP_274373313.1">
    <property type="nucleotide sequence ID" value="NZ_CP072943.1"/>
</dbReference>
<dbReference type="PANTHER" id="PTHR30055:SF234">
    <property type="entry name" value="HTH-TYPE TRANSCRIPTIONAL REGULATOR BETI"/>
    <property type="match status" value="1"/>
</dbReference>
<dbReference type="GO" id="GO:0000976">
    <property type="term" value="F:transcription cis-regulatory region binding"/>
    <property type="evidence" value="ECO:0007669"/>
    <property type="project" value="TreeGrafter"/>
</dbReference>
<keyword evidence="1" id="KW-0805">Transcription regulation</keyword>
<keyword evidence="2 4" id="KW-0238">DNA-binding</keyword>
<evidence type="ECO:0000313" key="6">
    <source>
        <dbReference type="EMBL" id="QTX32102.1"/>
    </source>
</evidence>
<dbReference type="SUPFAM" id="SSF48498">
    <property type="entry name" value="Tetracyclin repressor-like, C-terminal domain"/>
    <property type="match status" value="1"/>
</dbReference>
<dbReference type="AlphaFoldDB" id="A0A9Q7ANI7"/>
<reference evidence="7" key="1">
    <citation type="submission" date="2021-04" db="EMBL/GenBank/DDBJ databases">
        <title>A novel Synergistetes isolate from a pyrite-forming mixed culture.</title>
        <authorList>
            <person name="Bunk B."/>
            <person name="Sproer C."/>
            <person name="Spring S."/>
            <person name="Pester M."/>
        </authorList>
    </citation>
    <scope>NUCLEOTIDE SEQUENCE [LARGE SCALE GENOMIC DNA]</scope>
    <source>
        <strain evidence="7">J.5.4.2-T.3.5.2</strain>
    </source>
</reference>
<dbReference type="Gene3D" id="1.10.357.10">
    <property type="entry name" value="Tetracycline Repressor, domain 2"/>
    <property type="match status" value="1"/>
</dbReference>
<evidence type="ECO:0000259" key="5">
    <source>
        <dbReference type="PROSITE" id="PS50977"/>
    </source>
</evidence>
<evidence type="ECO:0000256" key="3">
    <source>
        <dbReference type="ARBA" id="ARBA00023163"/>
    </source>
</evidence>
<sequence length="224" mass="24378">MAGLAERKKAVIEALTRESLLGAAEELLREEGWEGATMERLAQNAGVAKGTVYNYFRDKRALLVAVAERCTVRLRHIVTSCDDEADPAEVLRQVLREGFSQLCRNRRIIAALFLACRDEEGTGRDCDFRLSPLGDIRAFVRSVISLGVARGRFRPVDPVLAEAVIYSAIIGLARHLSQRGLVVSEGAFSPAATEFLLDGLCARREGAPGLADGEVAPSEGERPQ</sequence>
<dbReference type="Pfam" id="PF00440">
    <property type="entry name" value="TetR_N"/>
    <property type="match status" value="1"/>
</dbReference>
<dbReference type="Proteomes" id="UP000671879">
    <property type="component" value="Chromosome"/>
</dbReference>
<dbReference type="PROSITE" id="PS50977">
    <property type="entry name" value="HTH_TETR_2"/>
    <property type="match status" value="1"/>
</dbReference>
<dbReference type="PANTHER" id="PTHR30055">
    <property type="entry name" value="HTH-TYPE TRANSCRIPTIONAL REGULATOR RUTR"/>
    <property type="match status" value="1"/>
</dbReference>
<dbReference type="SUPFAM" id="SSF46689">
    <property type="entry name" value="Homeodomain-like"/>
    <property type="match status" value="1"/>
</dbReference>
<evidence type="ECO:0000256" key="1">
    <source>
        <dbReference type="ARBA" id="ARBA00023015"/>
    </source>
</evidence>
<accession>A0A9Q7ANI7</accession>
<keyword evidence="3" id="KW-0804">Transcription</keyword>
<organism evidence="6 7">
    <name type="scientific">Aminithiophilus ramosus</name>
    <dbReference type="NCBI Taxonomy" id="3029084"/>
    <lineage>
        <taxon>Bacteria</taxon>
        <taxon>Thermotogati</taxon>
        <taxon>Synergistota</taxon>
        <taxon>Synergistia</taxon>
        <taxon>Synergistales</taxon>
        <taxon>Aminithiophilaceae</taxon>
        <taxon>Aminithiophilus</taxon>
    </lineage>
</organism>
<proteinExistence type="predicted"/>
<dbReference type="KEGG" id="aram:KAR29_12445"/>
<dbReference type="EMBL" id="CP072943">
    <property type="protein sequence ID" value="QTX32102.1"/>
    <property type="molecule type" value="Genomic_DNA"/>
</dbReference>
<dbReference type="PRINTS" id="PR00455">
    <property type="entry name" value="HTHTETR"/>
</dbReference>
<feature type="domain" description="HTH tetR-type" evidence="5">
    <location>
        <begin position="14"/>
        <end position="74"/>
    </location>
</feature>
<evidence type="ECO:0000256" key="4">
    <source>
        <dbReference type="PROSITE-ProRule" id="PRU00335"/>
    </source>
</evidence>
<evidence type="ECO:0000313" key="7">
    <source>
        <dbReference type="Proteomes" id="UP000671879"/>
    </source>
</evidence>
<dbReference type="InterPro" id="IPR050109">
    <property type="entry name" value="HTH-type_TetR-like_transc_reg"/>
</dbReference>
<protein>
    <submittedName>
        <fullName evidence="6">TetR/AcrR family transcriptional regulator</fullName>
    </submittedName>
</protein>
<dbReference type="Gene3D" id="1.10.10.60">
    <property type="entry name" value="Homeodomain-like"/>
    <property type="match status" value="1"/>
</dbReference>
<dbReference type="InterPro" id="IPR009057">
    <property type="entry name" value="Homeodomain-like_sf"/>
</dbReference>
<feature type="DNA-binding region" description="H-T-H motif" evidence="4">
    <location>
        <begin position="37"/>
        <end position="56"/>
    </location>
</feature>
<dbReference type="InterPro" id="IPR001647">
    <property type="entry name" value="HTH_TetR"/>
</dbReference>
<dbReference type="InterPro" id="IPR036271">
    <property type="entry name" value="Tet_transcr_reg_TetR-rel_C_sf"/>
</dbReference>
<name>A0A9Q7ANI7_9BACT</name>
<gene>
    <name evidence="6" type="ORF">KAR29_12445</name>
</gene>
<evidence type="ECO:0000256" key="2">
    <source>
        <dbReference type="ARBA" id="ARBA00023125"/>
    </source>
</evidence>